<evidence type="ECO:0000313" key="2">
    <source>
        <dbReference type="EMBL" id="KAK7397880.1"/>
    </source>
</evidence>
<reference evidence="2 3" key="1">
    <citation type="journal article" date="2025" name="Microbiol. Resour. Announc.">
        <title>Draft genome sequences for Neonectria magnoliae and Neonectria punicea, canker pathogens of Liriodendron tulipifera and Acer saccharum in West Virginia.</title>
        <authorList>
            <person name="Petronek H.M."/>
            <person name="Kasson M.T."/>
            <person name="Metheny A.M."/>
            <person name="Stauder C.M."/>
            <person name="Lovett B."/>
            <person name="Lynch S.C."/>
            <person name="Garnas J.R."/>
            <person name="Kasson L.R."/>
            <person name="Stajich J.E."/>
        </authorList>
    </citation>
    <scope>NUCLEOTIDE SEQUENCE [LARGE SCALE GENOMIC DNA]</scope>
    <source>
        <strain evidence="2 3">NRRL 64653</strain>
    </source>
</reference>
<dbReference type="PANTHER" id="PTHR48079">
    <property type="entry name" value="PROTEIN YEEZ"/>
    <property type="match status" value="1"/>
</dbReference>
<organism evidence="2 3">
    <name type="scientific">Neonectria punicea</name>
    <dbReference type="NCBI Taxonomy" id="979145"/>
    <lineage>
        <taxon>Eukaryota</taxon>
        <taxon>Fungi</taxon>
        <taxon>Dikarya</taxon>
        <taxon>Ascomycota</taxon>
        <taxon>Pezizomycotina</taxon>
        <taxon>Sordariomycetes</taxon>
        <taxon>Hypocreomycetidae</taxon>
        <taxon>Hypocreales</taxon>
        <taxon>Nectriaceae</taxon>
        <taxon>Neonectria</taxon>
    </lineage>
</organism>
<evidence type="ECO:0000259" key="1">
    <source>
        <dbReference type="Pfam" id="PF01370"/>
    </source>
</evidence>
<dbReference type="SUPFAM" id="SSF51735">
    <property type="entry name" value="NAD(P)-binding Rossmann-fold domains"/>
    <property type="match status" value="1"/>
</dbReference>
<accession>A0ABR1GIE1</accession>
<dbReference type="InterPro" id="IPR001509">
    <property type="entry name" value="Epimerase_deHydtase"/>
</dbReference>
<dbReference type="Gene3D" id="3.40.50.720">
    <property type="entry name" value="NAD(P)-binding Rossmann-like Domain"/>
    <property type="match status" value="1"/>
</dbReference>
<dbReference type="InterPro" id="IPR036291">
    <property type="entry name" value="NAD(P)-bd_dom_sf"/>
</dbReference>
<dbReference type="InterPro" id="IPR051783">
    <property type="entry name" value="NAD(P)-dependent_oxidoreduct"/>
</dbReference>
<dbReference type="Pfam" id="PF01370">
    <property type="entry name" value="Epimerase"/>
    <property type="match status" value="1"/>
</dbReference>
<dbReference type="Proteomes" id="UP001498476">
    <property type="component" value="Unassembled WGS sequence"/>
</dbReference>
<dbReference type="EMBL" id="JAZAVJ010000414">
    <property type="protein sequence ID" value="KAK7397880.1"/>
    <property type="molecule type" value="Genomic_DNA"/>
</dbReference>
<keyword evidence="3" id="KW-1185">Reference proteome</keyword>
<feature type="domain" description="NAD-dependent epimerase/dehydratase" evidence="1">
    <location>
        <begin position="6"/>
        <end position="237"/>
    </location>
</feature>
<comment type="caution">
    <text evidence="2">The sequence shown here is derived from an EMBL/GenBank/DDBJ whole genome shotgun (WGS) entry which is preliminary data.</text>
</comment>
<evidence type="ECO:0000313" key="3">
    <source>
        <dbReference type="Proteomes" id="UP001498476"/>
    </source>
</evidence>
<gene>
    <name evidence="2" type="ORF">QQX98_012748</name>
</gene>
<proteinExistence type="predicted"/>
<protein>
    <recommendedName>
        <fullName evidence="1">NAD-dependent epimerase/dehydratase domain-containing protein</fullName>
    </recommendedName>
</protein>
<dbReference type="PANTHER" id="PTHR48079:SF6">
    <property type="entry name" value="NAD(P)-BINDING DOMAIN-CONTAINING PROTEIN-RELATED"/>
    <property type="match status" value="1"/>
</dbReference>
<name>A0ABR1GIE1_9HYPO</name>
<sequence length="348" mass="37731">MPQRNVLITGASGYLGGTVVAQLADAHLPPHGNIFALVRTDSQAEAVKKYGLDAITFDPYDETSVEQHILGNQISVVYWLIDALGSAAQPHFIKALSKLKQKTGQTVHFLHTSGAKIFSDLAGAYTDKPLLDNDPNLYTAQKEQRAPHALLQKAVDTNNIVIGLAETLGVRSYIVVPCIVYGKGRGFGNPVSIQTVAIVKAAKEAKKVYKVDNDLPTWPVSHVEDTASLYIKILRKILAEEDIDYGSNGYYLAASGSVAWDDLYEAMAKSLAKRGIIEDPKVGLADDAALTKMATGLKSPKDLVRVQLGGKCTFTAKHGETLGWKPKYPADHILQVADEEVALILEHM</sequence>